<dbReference type="EC" id="5.2.1.8" evidence="1"/>
<name>A0A7S2QUJ0_9CHLO</name>
<feature type="signal peptide" evidence="1">
    <location>
        <begin position="1"/>
        <end position="22"/>
    </location>
</feature>
<evidence type="ECO:0000259" key="2">
    <source>
        <dbReference type="PROSITE" id="PS50072"/>
    </source>
</evidence>
<gene>
    <name evidence="3" type="ORF">CCHL1392_LOCUS1089</name>
</gene>
<comment type="similarity">
    <text evidence="1">Belongs to the cyclophilin-type PPIase family.</text>
</comment>
<protein>
    <recommendedName>
        <fullName evidence="1">Peptidyl-prolyl cis-trans isomerase</fullName>
        <shortName evidence="1">PPIase</shortName>
        <ecNumber evidence="1">5.2.1.8</ecNumber>
    </recommendedName>
</protein>
<accession>A0A7S2QUJ0</accession>
<keyword evidence="1" id="KW-0697">Rotamase</keyword>
<dbReference type="Gene3D" id="2.40.100.10">
    <property type="entry name" value="Cyclophilin-like"/>
    <property type="match status" value="1"/>
</dbReference>
<dbReference type="InterPro" id="IPR029000">
    <property type="entry name" value="Cyclophilin-like_dom_sf"/>
</dbReference>
<organism evidence="3">
    <name type="scientific">Chlamydomonas chlamydogama</name>
    <dbReference type="NCBI Taxonomy" id="225041"/>
    <lineage>
        <taxon>Eukaryota</taxon>
        <taxon>Viridiplantae</taxon>
        <taxon>Chlorophyta</taxon>
        <taxon>core chlorophytes</taxon>
        <taxon>Chlorophyceae</taxon>
        <taxon>CS clade</taxon>
        <taxon>Chlamydomonadales</taxon>
        <taxon>Chlamydomonadaceae</taxon>
        <taxon>Chlamydomonas</taxon>
    </lineage>
</organism>
<dbReference type="AlphaFoldDB" id="A0A7S2QUJ0"/>
<sequence length="240" mass="26614">MTRETHLSLAVAVLLGLGLAQADVVPKISEERVVFQLTYGDIEFAFFPEVAPKTSAHIFELVTLGLYTTNHIFRVDKGFVAQTADVVSGRTLPLNDQQKEHAGKNVPLEVMKGVNHHEGVLSMGRYDDPNSGTSSFSMLLGDAPHLDMQYTIFAKVLKGMDILHKLEGLPTKREGIFVMPLERITIVNSYWYRAHGPLHVTFEGSTGGSGDCASELEELKMRFDSQAEELQRVRKKCLPA</sequence>
<reference evidence="3" key="1">
    <citation type="submission" date="2021-01" db="EMBL/GenBank/DDBJ databases">
        <authorList>
            <person name="Corre E."/>
            <person name="Pelletier E."/>
            <person name="Niang G."/>
            <person name="Scheremetjew M."/>
            <person name="Finn R."/>
            <person name="Kale V."/>
            <person name="Holt S."/>
            <person name="Cochrane G."/>
            <person name="Meng A."/>
            <person name="Brown T."/>
            <person name="Cohen L."/>
        </authorList>
    </citation>
    <scope>NUCLEOTIDE SEQUENCE</scope>
    <source>
        <strain evidence="3">SAG 11-48b</strain>
    </source>
</reference>
<dbReference type="Pfam" id="PF00160">
    <property type="entry name" value="Pro_isomerase"/>
    <property type="match status" value="1"/>
</dbReference>
<comment type="catalytic activity">
    <reaction evidence="1">
        <text>[protein]-peptidylproline (omega=180) = [protein]-peptidylproline (omega=0)</text>
        <dbReference type="Rhea" id="RHEA:16237"/>
        <dbReference type="Rhea" id="RHEA-COMP:10747"/>
        <dbReference type="Rhea" id="RHEA-COMP:10748"/>
        <dbReference type="ChEBI" id="CHEBI:83833"/>
        <dbReference type="ChEBI" id="CHEBI:83834"/>
        <dbReference type="EC" id="5.2.1.8"/>
    </reaction>
</comment>
<dbReference type="GO" id="GO:0003755">
    <property type="term" value="F:peptidyl-prolyl cis-trans isomerase activity"/>
    <property type="evidence" value="ECO:0007669"/>
    <property type="project" value="UniProtKB-UniRule"/>
</dbReference>
<feature type="chain" id="PRO_5031593704" description="Peptidyl-prolyl cis-trans isomerase" evidence="1">
    <location>
        <begin position="23"/>
        <end position="240"/>
    </location>
</feature>
<dbReference type="PRINTS" id="PR00153">
    <property type="entry name" value="CSAPPISMRASE"/>
</dbReference>
<keyword evidence="1" id="KW-0413">Isomerase</keyword>
<dbReference type="PANTHER" id="PTHR47511:SF1">
    <property type="entry name" value="PEPTIDYL-PROLYL CIS-TRANS ISOMERASE CYP23"/>
    <property type="match status" value="1"/>
</dbReference>
<dbReference type="EMBL" id="HBHD01002015">
    <property type="protein sequence ID" value="CAD9652414.1"/>
    <property type="molecule type" value="Transcribed_RNA"/>
</dbReference>
<comment type="function">
    <text evidence="1">PPIases accelerate the folding of proteins. It catalyzes the cis-trans isomerization of proline imidic peptide bonds in oligopeptides.</text>
</comment>
<dbReference type="PANTHER" id="PTHR47511">
    <property type="entry name" value="PEPTIDYL-PROLYL CIS-TRANS ISOMERASE CYP23"/>
    <property type="match status" value="1"/>
</dbReference>
<keyword evidence="1" id="KW-0732">Signal</keyword>
<dbReference type="PROSITE" id="PS50072">
    <property type="entry name" value="CSA_PPIASE_2"/>
    <property type="match status" value="1"/>
</dbReference>
<dbReference type="SUPFAM" id="SSF50891">
    <property type="entry name" value="Cyclophilin-like"/>
    <property type="match status" value="1"/>
</dbReference>
<evidence type="ECO:0000313" key="3">
    <source>
        <dbReference type="EMBL" id="CAD9652414.1"/>
    </source>
</evidence>
<dbReference type="InterPro" id="IPR044233">
    <property type="entry name" value="CYP23-like"/>
</dbReference>
<evidence type="ECO:0000256" key="1">
    <source>
        <dbReference type="RuleBase" id="RU363019"/>
    </source>
</evidence>
<dbReference type="InterPro" id="IPR002130">
    <property type="entry name" value="Cyclophilin-type_PPIase_dom"/>
</dbReference>
<dbReference type="CDD" id="cd00317">
    <property type="entry name" value="cyclophilin"/>
    <property type="match status" value="1"/>
</dbReference>
<feature type="domain" description="PPIase cyclophilin-type" evidence="2">
    <location>
        <begin position="40"/>
        <end position="188"/>
    </location>
</feature>
<proteinExistence type="inferred from homology"/>